<dbReference type="SUPFAM" id="SSF46689">
    <property type="entry name" value="Homeodomain-like"/>
    <property type="match status" value="2"/>
</dbReference>
<dbReference type="EMBL" id="JAPTYD010000053">
    <property type="protein sequence ID" value="MCZ0963844.1"/>
    <property type="molecule type" value="Genomic_DNA"/>
</dbReference>
<comment type="caution">
    <text evidence="5">The sequence shown here is derived from an EMBL/GenBank/DDBJ whole genome shotgun (WGS) entry which is preliminary data.</text>
</comment>
<evidence type="ECO:0000256" key="1">
    <source>
        <dbReference type="ARBA" id="ARBA00023015"/>
    </source>
</evidence>
<reference evidence="5" key="1">
    <citation type="submission" date="2022-12" db="EMBL/GenBank/DDBJ databases">
        <title>Paracoccus sp. EF6 isolated from a lake water.</title>
        <authorList>
            <person name="Liu H."/>
        </authorList>
    </citation>
    <scope>NUCLEOTIDE SEQUENCE</scope>
    <source>
        <strain evidence="5">EF6</strain>
    </source>
</reference>
<dbReference type="PANTHER" id="PTHR46796">
    <property type="entry name" value="HTH-TYPE TRANSCRIPTIONAL ACTIVATOR RHAS-RELATED"/>
    <property type="match status" value="1"/>
</dbReference>
<gene>
    <name evidence="5" type="ORF">OU682_19795</name>
</gene>
<evidence type="ECO:0000259" key="4">
    <source>
        <dbReference type="PROSITE" id="PS01124"/>
    </source>
</evidence>
<evidence type="ECO:0000256" key="2">
    <source>
        <dbReference type="ARBA" id="ARBA00023125"/>
    </source>
</evidence>
<dbReference type="Pfam" id="PF12833">
    <property type="entry name" value="HTH_18"/>
    <property type="match status" value="1"/>
</dbReference>
<dbReference type="SMART" id="SM00342">
    <property type="entry name" value="HTH_ARAC"/>
    <property type="match status" value="1"/>
</dbReference>
<evidence type="ECO:0000313" key="5">
    <source>
        <dbReference type="EMBL" id="MCZ0963844.1"/>
    </source>
</evidence>
<keyword evidence="2" id="KW-0238">DNA-binding</keyword>
<dbReference type="InterPro" id="IPR050204">
    <property type="entry name" value="AraC_XylS_family_regulators"/>
</dbReference>
<evidence type="ECO:0000256" key="3">
    <source>
        <dbReference type="ARBA" id="ARBA00023163"/>
    </source>
</evidence>
<dbReference type="InterPro" id="IPR018062">
    <property type="entry name" value="HTH_AraC-typ_CS"/>
</dbReference>
<dbReference type="RefSeq" id="WP_268943940.1">
    <property type="nucleotide sequence ID" value="NZ_JAPTYD010000053.1"/>
</dbReference>
<dbReference type="PROSITE" id="PS01124">
    <property type="entry name" value="HTH_ARAC_FAMILY_2"/>
    <property type="match status" value="1"/>
</dbReference>
<evidence type="ECO:0000313" key="6">
    <source>
        <dbReference type="Proteomes" id="UP001149822"/>
    </source>
</evidence>
<dbReference type="InterPro" id="IPR009057">
    <property type="entry name" value="Homeodomain-like_sf"/>
</dbReference>
<feature type="domain" description="HTH araC/xylS-type" evidence="4">
    <location>
        <begin position="289"/>
        <end position="387"/>
    </location>
</feature>
<dbReference type="InterPro" id="IPR018060">
    <property type="entry name" value="HTH_AraC"/>
</dbReference>
<sequence>MGAVAIKAGNGSAVATAKAIPVSRAVRRLRLGTVIGGGALVMRSVHAADHRPGREPDLVSQPPILDKTTLVTLQRSGATERTKRTRIPVTKRSSASNDQMEYLRVQGGQTVRASVLDKSVITATRLSRDTPNHGFVDQHVPEDAFMMAYQLRDYQGDLWVDGKNVSAPAFQAGNFTLYDYNRSWQANMKSAFDCVNFYISRAALTALEEDLGTRRVETLNIQPGGDVNDQTVRGLVSALLPSFARPDQASRLFLDHLGLALCTHMAVTYGEASQSRPVHTGGLAAWQLKRATEIMDAKLDGDLQVSEVAHACGLSPSYFSRAFKQSTGMPPYKWMLKRRIDKAMQLLRATRLPLGEIALDCGFSDQSHFTRVFSAAVGTSPGQWRKTV</sequence>
<organism evidence="5 6">
    <name type="scientific">Paracoccus benzoatiresistens</name>
    <dbReference type="NCBI Taxonomy" id="2997341"/>
    <lineage>
        <taxon>Bacteria</taxon>
        <taxon>Pseudomonadati</taxon>
        <taxon>Pseudomonadota</taxon>
        <taxon>Alphaproteobacteria</taxon>
        <taxon>Rhodobacterales</taxon>
        <taxon>Paracoccaceae</taxon>
        <taxon>Paracoccus</taxon>
    </lineage>
</organism>
<dbReference type="PROSITE" id="PS00041">
    <property type="entry name" value="HTH_ARAC_FAMILY_1"/>
    <property type="match status" value="1"/>
</dbReference>
<dbReference type="Gene3D" id="1.10.10.60">
    <property type="entry name" value="Homeodomain-like"/>
    <property type="match status" value="2"/>
</dbReference>
<dbReference type="PANTHER" id="PTHR46796:SF14">
    <property type="entry name" value="TRANSCRIPTIONAL REGULATORY PROTEIN"/>
    <property type="match status" value="1"/>
</dbReference>
<name>A0ABT4J9N1_9RHOB</name>
<dbReference type="InterPro" id="IPR020449">
    <property type="entry name" value="Tscrpt_reg_AraC-type_HTH"/>
</dbReference>
<dbReference type="Proteomes" id="UP001149822">
    <property type="component" value="Unassembled WGS sequence"/>
</dbReference>
<keyword evidence="6" id="KW-1185">Reference proteome</keyword>
<protein>
    <submittedName>
        <fullName evidence="5">AraC family transcriptional regulator</fullName>
    </submittedName>
</protein>
<keyword evidence="1" id="KW-0805">Transcription regulation</keyword>
<dbReference type="PRINTS" id="PR00032">
    <property type="entry name" value="HTHARAC"/>
</dbReference>
<accession>A0ABT4J9N1</accession>
<keyword evidence="3" id="KW-0804">Transcription</keyword>
<proteinExistence type="predicted"/>